<keyword evidence="7 17" id="KW-0812">Transmembrane</keyword>
<evidence type="ECO:0000256" key="14">
    <source>
        <dbReference type="ARBA" id="ARBA00030211"/>
    </source>
</evidence>
<feature type="transmembrane region" description="Helical" evidence="17">
    <location>
        <begin position="21"/>
        <end position="44"/>
    </location>
</feature>
<dbReference type="NCBIfam" id="TIGR02847">
    <property type="entry name" value="CyoD"/>
    <property type="match status" value="1"/>
</dbReference>
<evidence type="ECO:0000256" key="17">
    <source>
        <dbReference type="SAM" id="Phobius"/>
    </source>
</evidence>
<evidence type="ECO:0000256" key="16">
    <source>
        <dbReference type="ARBA" id="ARBA00032185"/>
    </source>
</evidence>
<evidence type="ECO:0000256" key="8">
    <source>
        <dbReference type="ARBA" id="ARBA00022982"/>
    </source>
</evidence>
<evidence type="ECO:0000256" key="3">
    <source>
        <dbReference type="ARBA" id="ARBA00011700"/>
    </source>
</evidence>
<evidence type="ECO:0000256" key="5">
    <source>
        <dbReference type="ARBA" id="ARBA00022448"/>
    </source>
</evidence>
<dbReference type="InterPro" id="IPR005171">
    <property type="entry name" value="Cyt_c_oxidase_su4_prok"/>
</dbReference>
<dbReference type="GO" id="GO:0009486">
    <property type="term" value="F:cytochrome bo3 ubiquinol oxidase activity"/>
    <property type="evidence" value="ECO:0007669"/>
    <property type="project" value="InterPro"/>
</dbReference>
<feature type="transmembrane region" description="Helical" evidence="17">
    <location>
        <begin position="84"/>
        <end position="108"/>
    </location>
</feature>
<name>A0A212KJK7_9PROT</name>
<evidence type="ECO:0000256" key="15">
    <source>
        <dbReference type="ARBA" id="ARBA00031887"/>
    </source>
</evidence>
<evidence type="ECO:0000256" key="4">
    <source>
        <dbReference type="ARBA" id="ARBA00014689"/>
    </source>
</evidence>
<accession>A0A212KJK7</accession>
<gene>
    <name evidence="18" type="primary">cyoD</name>
    <name evidence="18" type="ORF">KL86APRO_20333</name>
</gene>
<dbReference type="PANTHER" id="PTHR36835">
    <property type="entry name" value="CYTOCHROME BO(3) UBIQUINOL OXIDASE SUBUNIT 4"/>
    <property type="match status" value="1"/>
</dbReference>
<evidence type="ECO:0000256" key="2">
    <source>
        <dbReference type="ARBA" id="ARBA00008079"/>
    </source>
</evidence>
<keyword evidence="10 18" id="KW-0560">Oxidoreductase</keyword>
<evidence type="ECO:0000256" key="11">
    <source>
        <dbReference type="ARBA" id="ARBA00023136"/>
    </source>
</evidence>
<reference evidence="18" key="1">
    <citation type="submission" date="2016-04" db="EMBL/GenBank/DDBJ databases">
        <authorList>
            <person name="Evans L.H."/>
            <person name="Alamgir A."/>
            <person name="Owens N."/>
            <person name="Weber N.D."/>
            <person name="Virtaneva K."/>
            <person name="Barbian K."/>
            <person name="Babar A."/>
            <person name="Rosenke K."/>
        </authorList>
    </citation>
    <scope>NUCLEOTIDE SEQUENCE</scope>
    <source>
        <strain evidence="18">86</strain>
    </source>
</reference>
<keyword evidence="9 17" id="KW-1133">Transmembrane helix</keyword>
<organism evidence="18">
    <name type="scientific">uncultured Alphaproteobacteria bacterium</name>
    <dbReference type="NCBI Taxonomy" id="91750"/>
    <lineage>
        <taxon>Bacteria</taxon>
        <taxon>Pseudomonadati</taxon>
        <taxon>Pseudomonadota</taxon>
        <taxon>Alphaproteobacteria</taxon>
        <taxon>environmental samples</taxon>
    </lineage>
</organism>
<dbReference type="AlphaFoldDB" id="A0A212KJK7"/>
<dbReference type="GO" id="GO:0009319">
    <property type="term" value="C:cytochrome o ubiquinol oxidase complex"/>
    <property type="evidence" value="ECO:0007669"/>
    <property type="project" value="TreeGrafter"/>
</dbReference>
<dbReference type="GO" id="GO:0019646">
    <property type="term" value="P:aerobic electron transport chain"/>
    <property type="evidence" value="ECO:0007669"/>
    <property type="project" value="TreeGrafter"/>
</dbReference>
<keyword evidence="6" id="KW-1003">Cell membrane</keyword>
<evidence type="ECO:0000313" key="18">
    <source>
        <dbReference type="EMBL" id="SBW11870.1"/>
    </source>
</evidence>
<comment type="subcellular location">
    <subcellularLocation>
        <location evidence="1">Cell membrane</location>
        <topology evidence="1">Multi-pass membrane protein</topology>
    </subcellularLocation>
</comment>
<keyword evidence="8" id="KW-0249">Electron transport</keyword>
<comment type="similarity">
    <text evidence="2">Belongs to the cytochrome c oxidase bacterial subunit 4 family.</text>
</comment>
<evidence type="ECO:0000256" key="6">
    <source>
        <dbReference type="ARBA" id="ARBA00022475"/>
    </source>
</evidence>
<evidence type="ECO:0000256" key="1">
    <source>
        <dbReference type="ARBA" id="ARBA00004651"/>
    </source>
</evidence>
<comment type="function">
    <text evidence="12">Cytochrome bo(3) ubiquinol terminal oxidase is the component of the aerobic respiratory chain of E.coli that predominates when cells are grown at high aeration. Has proton pump activity across the membrane in addition to electron transfer, pumping 2 protons/electron.</text>
</comment>
<dbReference type="GO" id="GO:0015990">
    <property type="term" value="P:electron transport coupled proton transport"/>
    <property type="evidence" value="ECO:0007669"/>
    <property type="project" value="InterPro"/>
</dbReference>
<evidence type="ECO:0000256" key="13">
    <source>
        <dbReference type="ARBA" id="ARBA00030071"/>
    </source>
</evidence>
<protein>
    <recommendedName>
        <fullName evidence="4">Cytochrome bo(3) ubiquinol oxidase subunit 4</fullName>
    </recommendedName>
    <alternativeName>
        <fullName evidence="16">Cytochrome o ubiquinol oxidase subunit 4</fullName>
    </alternativeName>
    <alternativeName>
        <fullName evidence="13">Oxidase bo(3) subunit 4</fullName>
    </alternativeName>
    <alternativeName>
        <fullName evidence="14">Ubiquinol oxidase polypeptide IV</fullName>
    </alternativeName>
    <alternativeName>
        <fullName evidence="15">Ubiquinol oxidase subunit 4</fullName>
    </alternativeName>
</protein>
<evidence type="ECO:0000256" key="12">
    <source>
        <dbReference type="ARBA" id="ARBA00025694"/>
    </source>
</evidence>
<evidence type="ECO:0000256" key="10">
    <source>
        <dbReference type="ARBA" id="ARBA00023002"/>
    </source>
</evidence>
<feature type="transmembrane region" description="Helical" evidence="17">
    <location>
        <begin position="50"/>
        <end position="72"/>
    </location>
</feature>
<dbReference type="InterPro" id="IPR014210">
    <property type="entry name" value="Cyt_o_ubiqinol_oxidase_su4"/>
</dbReference>
<keyword evidence="5" id="KW-0813">Transport</keyword>
<evidence type="ECO:0000256" key="9">
    <source>
        <dbReference type="ARBA" id="ARBA00022989"/>
    </source>
</evidence>
<dbReference type="EMBL" id="FLUO01000002">
    <property type="protein sequence ID" value="SBW11870.1"/>
    <property type="molecule type" value="Genomic_DNA"/>
</dbReference>
<comment type="subunit">
    <text evidence="3">Heterooctamer of two A chains, two B chains, two C chains and two D chains.</text>
</comment>
<dbReference type="Pfam" id="PF03626">
    <property type="entry name" value="COX4_pro"/>
    <property type="match status" value="1"/>
</dbReference>
<dbReference type="GO" id="GO:0005886">
    <property type="term" value="C:plasma membrane"/>
    <property type="evidence" value="ECO:0007669"/>
    <property type="project" value="UniProtKB-SubCell"/>
</dbReference>
<evidence type="ECO:0000256" key="7">
    <source>
        <dbReference type="ARBA" id="ARBA00022692"/>
    </source>
</evidence>
<proteinExistence type="inferred from homology"/>
<dbReference type="InterPro" id="IPR050968">
    <property type="entry name" value="Cytochrome_c_oxidase_bac_sub4"/>
</dbReference>
<keyword evidence="11 17" id="KW-0472">Membrane</keyword>
<sequence length="118" mass="12722">MNEDKAFPETKGDSHVGHGSVGSFLAGFGLSAALTAAAFALVMLPAMPRLPTMAAVVALAVAQIVVQMYYFLHLDRHSERWNFVSLYFTVLIVAILVGGSLWIMAHLAENVMPGMGMR</sequence>
<dbReference type="PANTHER" id="PTHR36835:SF1">
    <property type="entry name" value="CYTOCHROME BO(3) UBIQUINOL OXIDASE SUBUNIT 4"/>
    <property type="match status" value="1"/>
</dbReference>
<dbReference type="GO" id="GO:0015078">
    <property type="term" value="F:proton transmembrane transporter activity"/>
    <property type="evidence" value="ECO:0007669"/>
    <property type="project" value="TreeGrafter"/>
</dbReference>